<sequence length="138" mass="16206">MKNRFTELYVCSLAILLMGLLKIIFNYTKANTAEEFYSGTIMLFVGAVFLVFVIISHIKYKNNRKQLEREMSKDYDERDDLIEGKAALFTMRFLMIVIFLMMFLSKWIAIPANTALFMLIILCMITNMVAKKYYNYSL</sequence>
<evidence type="ECO:0000313" key="2">
    <source>
        <dbReference type="EMBL" id="SMF79855.1"/>
    </source>
</evidence>
<evidence type="ECO:0000313" key="3">
    <source>
        <dbReference type="Proteomes" id="UP000192940"/>
    </source>
</evidence>
<evidence type="ECO:0000256" key="1">
    <source>
        <dbReference type="SAM" id="Phobius"/>
    </source>
</evidence>
<feature type="transmembrane region" description="Helical" evidence="1">
    <location>
        <begin position="81"/>
        <end position="104"/>
    </location>
</feature>
<keyword evidence="3" id="KW-1185">Reference proteome</keyword>
<name>A0A1X7H4Q3_9BACL</name>
<organism evidence="2 3">
    <name type="scientific">Paenibacillus uliginis N3/975</name>
    <dbReference type="NCBI Taxonomy" id="1313296"/>
    <lineage>
        <taxon>Bacteria</taxon>
        <taxon>Bacillati</taxon>
        <taxon>Bacillota</taxon>
        <taxon>Bacilli</taxon>
        <taxon>Bacillales</taxon>
        <taxon>Paenibacillaceae</taxon>
        <taxon>Paenibacillus</taxon>
    </lineage>
</organism>
<dbReference type="Proteomes" id="UP000192940">
    <property type="component" value="Chromosome I"/>
</dbReference>
<accession>A0A1X7H4Q3</accession>
<dbReference type="Pfam" id="PF09946">
    <property type="entry name" value="DUF2178"/>
    <property type="match status" value="1"/>
</dbReference>
<feature type="transmembrane region" description="Helical" evidence="1">
    <location>
        <begin position="7"/>
        <end position="25"/>
    </location>
</feature>
<feature type="transmembrane region" description="Helical" evidence="1">
    <location>
        <begin position="37"/>
        <end position="60"/>
    </location>
</feature>
<dbReference type="RefSeq" id="WP_208918645.1">
    <property type="nucleotide sequence ID" value="NZ_LT840184.1"/>
</dbReference>
<dbReference type="InterPro" id="IPR019235">
    <property type="entry name" value="DUF2178_TM"/>
</dbReference>
<dbReference type="STRING" id="1313296.SAMN05661091_1766"/>
<dbReference type="AlphaFoldDB" id="A0A1X7H4Q3"/>
<protein>
    <recommendedName>
        <fullName evidence="4">DUF2178 domain-containing protein</fullName>
    </recommendedName>
</protein>
<evidence type="ECO:0008006" key="4">
    <source>
        <dbReference type="Google" id="ProtNLM"/>
    </source>
</evidence>
<gene>
    <name evidence="2" type="ORF">SAMN05661091_1766</name>
</gene>
<keyword evidence="1" id="KW-1133">Transmembrane helix</keyword>
<dbReference type="EMBL" id="LT840184">
    <property type="protein sequence ID" value="SMF79855.1"/>
    <property type="molecule type" value="Genomic_DNA"/>
</dbReference>
<proteinExistence type="predicted"/>
<reference evidence="2 3" key="1">
    <citation type="submission" date="2017-04" db="EMBL/GenBank/DDBJ databases">
        <authorList>
            <person name="Afonso C.L."/>
            <person name="Miller P.J."/>
            <person name="Scott M.A."/>
            <person name="Spackman E."/>
            <person name="Goraichik I."/>
            <person name="Dimitrov K.M."/>
            <person name="Suarez D.L."/>
            <person name="Swayne D.E."/>
        </authorList>
    </citation>
    <scope>NUCLEOTIDE SEQUENCE [LARGE SCALE GENOMIC DNA]</scope>
    <source>
        <strain evidence="2 3">N3/975</strain>
    </source>
</reference>
<keyword evidence="1" id="KW-0472">Membrane</keyword>
<feature type="transmembrane region" description="Helical" evidence="1">
    <location>
        <begin position="110"/>
        <end position="130"/>
    </location>
</feature>
<keyword evidence="1" id="KW-0812">Transmembrane</keyword>